<dbReference type="GO" id="GO:0006072">
    <property type="term" value="P:glycerol-3-phosphate metabolic process"/>
    <property type="evidence" value="ECO:0000318"/>
    <property type="project" value="GO_Central"/>
</dbReference>
<accession>A2FJL6</accession>
<feature type="binding site" evidence="7">
    <location>
        <position position="271"/>
    </location>
    <ligand>
        <name>NAD(+)</name>
        <dbReference type="ChEBI" id="CHEBI:57540"/>
    </ligand>
</feature>
<comment type="catalytic activity">
    <reaction evidence="4 9">
        <text>sn-glycerol 3-phosphate + NAD(+) = dihydroxyacetone phosphate + NADH + H(+)</text>
        <dbReference type="Rhea" id="RHEA:11092"/>
        <dbReference type="ChEBI" id="CHEBI:15378"/>
        <dbReference type="ChEBI" id="CHEBI:57540"/>
        <dbReference type="ChEBI" id="CHEBI:57597"/>
        <dbReference type="ChEBI" id="CHEBI:57642"/>
        <dbReference type="ChEBI" id="CHEBI:57945"/>
        <dbReference type="EC" id="1.1.1.8"/>
    </reaction>
</comment>
<dbReference type="InterPro" id="IPR013328">
    <property type="entry name" value="6PGD_dom2"/>
</dbReference>
<feature type="binding site" evidence="7">
    <location>
        <position position="154"/>
    </location>
    <ligand>
        <name>NAD(+)</name>
        <dbReference type="ChEBI" id="CHEBI:57540"/>
    </ligand>
</feature>
<dbReference type="VEuPathDB" id="TrichDB:TVAG_382880"/>
<evidence type="ECO:0000256" key="5">
    <source>
        <dbReference type="PIRSR" id="PIRSR000114-1"/>
    </source>
</evidence>
<reference evidence="12" key="1">
    <citation type="submission" date="2006-10" db="EMBL/GenBank/DDBJ databases">
        <authorList>
            <person name="Amadeo P."/>
            <person name="Zhao Q."/>
            <person name="Wortman J."/>
            <person name="Fraser-Liggett C."/>
            <person name="Carlton J."/>
        </authorList>
    </citation>
    <scope>NUCLEOTIDE SEQUENCE</scope>
    <source>
        <strain evidence="12">G3</strain>
    </source>
</reference>
<dbReference type="FunFam" id="3.40.50.720:FF:000365">
    <property type="entry name" value="Glycerol-3-phosphate dehydrogenase [NAD(+)]"/>
    <property type="match status" value="1"/>
</dbReference>
<dbReference type="InParanoid" id="A2FJL6"/>
<dbReference type="PIRSF" id="PIRSF000114">
    <property type="entry name" value="Glycerol-3-P_dh"/>
    <property type="match status" value="1"/>
</dbReference>
<dbReference type="NCBIfam" id="TIGR03376">
    <property type="entry name" value="glycerol3P_DH"/>
    <property type="match status" value="1"/>
</dbReference>
<dbReference type="SMR" id="A2FJL6"/>
<dbReference type="EMBL" id="DS113832">
    <property type="protein sequence ID" value="EAX94903.1"/>
    <property type="molecule type" value="Genomic_DNA"/>
</dbReference>
<dbReference type="Proteomes" id="UP000001542">
    <property type="component" value="Unassembled WGS sequence"/>
</dbReference>
<dbReference type="GO" id="GO:0141152">
    <property type="term" value="F:glycerol-3-phosphate dehydrogenase (NAD+) activity"/>
    <property type="evidence" value="ECO:0007669"/>
    <property type="project" value="UniProtKB-UniRule"/>
</dbReference>
<keyword evidence="2 8" id="KW-0560">Oxidoreductase</keyword>
<feature type="active site" description="Proton acceptor" evidence="5">
    <location>
        <position position="205"/>
    </location>
</feature>
<evidence type="ECO:0000256" key="3">
    <source>
        <dbReference type="ARBA" id="ARBA00023027"/>
    </source>
</evidence>
<dbReference type="OrthoDB" id="10263760at2759"/>
<dbReference type="SUPFAM" id="SSF48179">
    <property type="entry name" value="6-phosphogluconate dehydrogenase C-terminal domain-like"/>
    <property type="match status" value="1"/>
</dbReference>
<dbReference type="OMA" id="NNRHENI"/>
<evidence type="ECO:0000259" key="11">
    <source>
        <dbReference type="Pfam" id="PF07479"/>
    </source>
</evidence>
<dbReference type="GO" id="GO:0047952">
    <property type="term" value="F:glycerol-3-phosphate dehydrogenase [NAD(P)+] activity"/>
    <property type="evidence" value="ECO:0000318"/>
    <property type="project" value="GO_Central"/>
</dbReference>
<dbReference type="PANTHER" id="PTHR11728:SF8">
    <property type="entry name" value="GLYCEROL-3-PHOSPHATE DEHYDROGENASE [NAD(+)]-RELATED"/>
    <property type="match status" value="1"/>
</dbReference>
<sequence length="354" mass="38800">MTKHQVCMIGSGNMGSAMAKIIGSNVANMPEFDPIVKMYTYPEKLDDGSNIVDSINEFHENKKYLPGVPLPHNVLAVGDVKESCKGCDYIVIVTPHQFLPGLLKQMIGLIPETATAISLIKGVTLKDDSISTVTDTVTEILGIPCGALMGANIANDCAHEQFCESTIAFKDPSLGELWKPIFNTPVFRIKVIDDLVLQQLCGTFKNIYATGVGFLDGLGLGESTKAAFIRIGMEETFKFANWYFPDSGCKMETLLESCGVADFICTSYGGRNRKCAEAFVKTGKSLEELEKEILNGQKLQGVLAAKEVATLLKIRGNFKEYPLLVTIHMIATKQIEPKMILEYDGDHVDQLKVE</sequence>
<dbReference type="Gene3D" id="1.10.1040.10">
    <property type="entry name" value="N-(1-d-carboxylethyl)-l-norvaline Dehydrogenase, domain 2"/>
    <property type="match status" value="1"/>
</dbReference>
<keyword evidence="13" id="KW-1185">Reference proteome</keyword>
<name>A2FJL6_TRIV3</name>
<dbReference type="GO" id="GO:0051287">
    <property type="term" value="F:NAD binding"/>
    <property type="evidence" value="ECO:0007669"/>
    <property type="project" value="UniProtKB-UniRule"/>
</dbReference>
<dbReference type="SUPFAM" id="SSF51735">
    <property type="entry name" value="NAD(P)-binding Rossmann-fold domains"/>
    <property type="match status" value="1"/>
</dbReference>
<dbReference type="GO" id="GO:0046168">
    <property type="term" value="P:glycerol-3-phosphate catabolic process"/>
    <property type="evidence" value="ECO:0007669"/>
    <property type="project" value="UniProtKB-UniRule"/>
</dbReference>
<gene>
    <name evidence="12" type="ORF">TVAG_382880</name>
</gene>
<evidence type="ECO:0000313" key="12">
    <source>
        <dbReference type="EMBL" id="EAX94903.1"/>
    </source>
</evidence>
<dbReference type="AlphaFoldDB" id="A2FJL6"/>
<dbReference type="Pfam" id="PF01210">
    <property type="entry name" value="NAD_Gly3P_dh_N"/>
    <property type="match status" value="1"/>
</dbReference>
<dbReference type="PROSITE" id="PS00957">
    <property type="entry name" value="NAD_G3PDH"/>
    <property type="match status" value="1"/>
</dbReference>
<protein>
    <recommendedName>
        <fullName evidence="9">Glycerol-3-phosphate dehydrogenase [NAD(+)]</fullName>
        <ecNumber evidence="9">1.1.1.8</ecNumber>
    </recommendedName>
</protein>
<dbReference type="GO" id="GO:0005975">
    <property type="term" value="P:carbohydrate metabolic process"/>
    <property type="evidence" value="ECO:0007669"/>
    <property type="project" value="InterPro"/>
</dbReference>
<dbReference type="InterPro" id="IPR011128">
    <property type="entry name" value="G3P_DH_NAD-dep_N"/>
</dbReference>
<feature type="binding site" evidence="7">
    <location>
        <begin position="10"/>
        <end position="15"/>
    </location>
    <ligand>
        <name>NAD(+)</name>
        <dbReference type="ChEBI" id="CHEBI:57540"/>
    </ligand>
</feature>
<evidence type="ECO:0000313" key="13">
    <source>
        <dbReference type="Proteomes" id="UP000001542"/>
    </source>
</evidence>
<dbReference type="GO" id="GO:0005829">
    <property type="term" value="C:cytosol"/>
    <property type="evidence" value="ECO:0000318"/>
    <property type="project" value="GO_Central"/>
</dbReference>
<dbReference type="InterPro" id="IPR006168">
    <property type="entry name" value="G3P_DH_NAD-dep"/>
</dbReference>
<evidence type="ECO:0000256" key="4">
    <source>
        <dbReference type="ARBA" id="ARBA00048683"/>
    </source>
</evidence>
<dbReference type="Gene3D" id="3.40.50.720">
    <property type="entry name" value="NAD(P)-binding Rossmann-like Domain"/>
    <property type="match status" value="1"/>
</dbReference>
<dbReference type="InterPro" id="IPR008927">
    <property type="entry name" value="6-PGluconate_DH-like_C_sf"/>
</dbReference>
<evidence type="ECO:0000259" key="10">
    <source>
        <dbReference type="Pfam" id="PF01210"/>
    </source>
</evidence>
<dbReference type="PRINTS" id="PR00077">
    <property type="entry name" value="GPDHDRGNASE"/>
</dbReference>
<feature type="binding site" evidence="6">
    <location>
        <position position="121"/>
    </location>
    <ligand>
        <name>substrate</name>
    </ligand>
</feature>
<dbReference type="FunCoup" id="A2FJL6">
    <property type="interactions" value="323"/>
</dbReference>
<dbReference type="RefSeq" id="XP_001307833.1">
    <property type="nucleotide sequence ID" value="XM_001307832.1"/>
</dbReference>
<comment type="similarity">
    <text evidence="1 8">Belongs to the NAD-dependent glycerol-3-phosphate dehydrogenase family.</text>
</comment>
<keyword evidence="3 7" id="KW-0520">NAD</keyword>
<feature type="binding site" evidence="7">
    <location>
        <position position="300"/>
    </location>
    <ligand>
        <name>NAD(+)</name>
        <dbReference type="ChEBI" id="CHEBI:57540"/>
    </ligand>
</feature>
<evidence type="ECO:0000256" key="8">
    <source>
        <dbReference type="RuleBase" id="RU000437"/>
    </source>
</evidence>
<dbReference type="STRING" id="5722.A2FJL6"/>
<evidence type="ECO:0000256" key="1">
    <source>
        <dbReference type="ARBA" id="ARBA00011009"/>
    </source>
</evidence>
<dbReference type="FunFam" id="1.10.1040.10:FF:000004">
    <property type="entry name" value="Glycerol-3-phosphate dehydrogenase [NAD(+)]"/>
    <property type="match status" value="1"/>
</dbReference>
<dbReference type="GO" id="GO:0042803">
    <property type="term" value="F:protein homodimerization activity"/>
    <property type="evidence" value="ECO:0007669"/>
    <property type="project" value="InterPro"/>
</dbReference>
<dbReference type="Pfam" id="PF07479">
    <property type="entry name" value="NAD_Gly3P_dh_C"/>
    <property type="match status" value="1"/>
</dbReference>
<organism evidence="12 13">
    <name type="scientific">Trichomonas vaginalis (strain ATCC PRA-98 / G3)</name>
    <dbReference type="NCBI Taxonomy" id="412133"/>
    <lineage>
        <taxon>Eukaryota</taxon>
        <taxon>Metamonada</taxon>
        <taxon>Parabasalia</taxon>
        <taxon>Trichomonadida</taxon>
        <taxon>Trichomonadidae</taxon>
        <taxon>Trichomonas</taxon>
    </lineage>
</organism>
<evidence type="ECO:0000256" key="7">
    <source>
        <dbReference type="PIRSR" id="PIRSR000114-3"/>
    </source>
</evidence>
<dbReference type="InterPro" id="IPR036291">
    <property type="entry name" value="NAD(P)-bd_dom_sf"/>
</dbReference>
<feature type="domain" description="Glycerol-3-phosphate dehydrogenase NAD-dependent N-terminal" evidence="10">
    <location>
        <begin position="5"/>
        <end position="173"/>
    </location>
</feature>
<proteinExistence type="inferred from homology"/>
<dbReference type="eggNOG" id="KOG2711">
    <property type="taxonomic scope" value="Eukaryota"/>
</dbReference>
<dbReference type="KEGG" id="tva:4752646"/>
<evidence type="ECO:0000256" key="6">
    <source>
        <dbReference type="PIRSR" id="PIRSR000114-2"/>
    </source>
</evidence>
<reference evidence="12" key="2">
    <citation type="journal article" date="2007" name="Science">
        <title>Draft genome sequence of the sexually transmitted pathogen Trichomonas vaginalis.</title>
        <authorList>
            <person name="Carlton J.M."/>
            <person name="Hirt R.P."/>
            <person name="Silva J.C."/>
            <person name="Delcher A.L."/>
            <person name="Schatz M."/>
            <person name="Zhao Q."/>
            <person name="Wortman J.R."/>
            <person name="Bidwell S.L."/>
            <person name="Alsmark U.C.M."/>
            <person name="Besteiro S."/>
            <person name="Sicheritz-Ponten T."/>
            <person name="Noel C.J."/>
            <person name="Dacks J.B."/>
            <person name="Foster P.G."/>
            <person name="Simillion C."/>
            <person name="Van de Peer Y."/>
            <person name="Miranda-Saavedra D."/>
            <person name="Barton G.J."/>
            <person name="Westrop G.D."/>
            <person name="Mueller S."/>
            <person name="Dessi D."/>
            <person name="Fiori P.L."/>
            <person name="Ren Q."/>
            <person name="Paulsen I."/>
            <person name="Zhang H."/>
            <person name="Bastida-Corcuera F.D."/>
            <person name="Simoes-Barbosa A."/>
            <person name="Brown M.T."/>
            <person name="Hayes R.D."/>
            <person name="Mukherjee M."/>
            <person name="Okumura C.Y."/>
            <person name="Schneider R."/>
            <person name="Smith A.J."/>
            <person name="Vanacova S."/>
            <person name="Villalvazo M."/>
            <person name="Haas B.J."/>
            <person name="Pertea M."/>
            <person name="Feldblyum T.V."/>
            <person name="Utterback T.R."/>
            <person name="Shu C.L."/>
            <person name="Osoegawa K."/>
            <person name="de Jong P.J."/>
            <person name="Hrdy I."/>
            <person name="Horvathova L."/>
            <person name="Zubacova Z."/>
            <person name="Dolezal P."/>
            <person name="Malik S.B."/>
            <person name="Logsdon J.M. Jr."/>
            <person name="Henze K."/>
            <person name="Gupta A."/>
            <person name="Wang C.C."/>
            <person name="Dunne R.L."/>
            <person name="Upcroft J.A."/>
            <person name="Upcroft P."/>
            <person name="White O."/>
            <person name="Salzberg S.L."/>
            <person name="Tang P."/>
            <person name="Chiu C.-H."/>
            <person name="Lee Y.-S."/>
            <person name="Embley T.M."/>
            <person name="Coombs G.H."/>
            <person name="Mottram J.C."/>
            <person name="Tachezy J."/>
            <person name="Fraser-Liggett C.M."/>
            <person name="Johnson P.J."/>
        </authorList>
    </citation>
    <scope>NUCLEOTIDE SEQUENCE [LARGE SCALE GENOMIC DNA]</scope>
    <source>
        <strain evidence="12">G3</strain>
    </source>
</reference>
<dbReference type="InterPro" id="IPR006109">
    <property type="entry name" value="G3P_DH_NAD-dep_C"/>
</dbReference>
<feature type="binding site" evidence="7">
    <location>
        <position position="98"/>
    </location>
    <ligand>
        <name>NAD(+)</name>
        <dbReference type="ChEBI" id="CHEBI:57540"/>
    </ligand>
</feature>
<dbReference type="PANTHER" id="PTHR11728">
    <property type="entry name" value="GLYCEROL-3-PHOSPHATE DEHYDROGENASE"/>
    <property type="match status" value="1"/>
</dbReference>
<evidence type="ECO:0000256" key="9">
    <source>
        <dbReference type="RuleBase" id="RU361243"/>
    </source>
</evidence>
<dbReference type="VEuPathDB" id="TrichDB:TVAGG3_1088330"/>
<feature type="binding site" evidence="7">
    <location>
        <position position="298"/>
    </location>
    <ligand>
        <name>NAD(+)</name>
        <dbReference type="ChEBI" id="CHEBI:57540"/>
    </ligand>
</feature>
<feature type="binding site" evidence="6">
    <location>
        <begin position="271"/>
        <end position="272"/>
    </location>
    <ligand>
        <name>substrate</name>
    </ligand>
</feature>
<feature type="domain" description="Glycerol-3-phosphate dehydrogenase NAD-dependent C-terminal" evidence="11">
    <location>
        <begin position="194"/>
        <end position="341"/>
    </location>
</feature>
<dbReference type="EC" id="1.1.1.8" evidence="9"/>
<evidence type="ECO:0000256" key="2">
    <source>
        <dbReference type="ARBA" id="ARBA00023002"/>
    </source>
</evidence>
<dbReference type="InterPro" id="IPR017751">
    <property type="entry name" value="G3P_DH_NAD-dep_euk"/>
</dbReference>